<organism evidence="10 11">
    <name type="scientific">Fasciola gigantica</name>
    <name type="common">Giant liver fluke</name>
    <dbReference type="NCBI Taxonomy" id="46835"/>
    <lineage>
        <taxon>Eukaryota</taxon>
        <taxon>Metazoa</taxon>
        <taxon>Spiralia</taxon>
        <taxon>Lophotrochozoa</taxon>
        <taxon>Platyhelminthes</taxon>
        <taxon>Trematoda</taxon>
        <taxon>Digenea</taxon>
        <taxon>Plagiorchiida</taxon>
        <taxon>Echinostomata</taxon>
        <taxon>Echinostomatoidea</taxon>
        <taxon>Fasciolidae</taxon>
        <taxon>Fasciola</taxon>
    </lineage>
</organism>
<feature type="compositionally biased region" description="Polar residues" evidence="8">
    <location>
        <begin position="331"/>
        <end position="373"/>
    </location>
</feature>
<evidence type="ECO:0000256" key="1">
    <source>
        <dbReference type="ARBA" id="ARBA00004141"/>
    </source>
</evidence>
<dbReference type="EC" id="2.3.1.225" evidence="7"/>
<dbReference type="EMBL" id="SUNJ01004103">
    <property type="protein sequence ID" value="TPP64698.1"/>
    <property type="molecule type" value="Genomic_DNA"/>
</dbReference>
<sequence>MSCQAFSRNIGPALIAWFLLLALTAMYLFFICWDFSRQTSYSLIIVHSLLISYVVCTFGRATFMDPGYLPVGIPGEKLTTMEKGSPRTVMYKSVEINGIATRLKWCVTCEIYRPPRCSHCSICKHCIDTFDHHCPWLNNCIGKRNYRYFLAFLLSLTAHMLITFGISVIFVLMRTDRLSSYPVIIAIVILIMVGLLLLPVLGLTGFHIFLVSKGRTTNEQVTSKYDLGMNPYNRGCCVNWWRVFCSAENPILIRKRSGPSRSTSYGFTSNGERALTYRVNYGPSVAHYTSNQHASEAGIQSPMSVPVTSLPVTSASVLKESPRLIAVAGQAPQTTTHFASSDPASFTPKSVTEANTEQPPNLTDTAQSTSVSVAFSPDSAKPGANDNGISAVMSIDGKYPPLPVTATKDKNKRSIIPREDTTQNFQLTNIVHHSTPPVVSTGRLDARPGYFSVAGDQTTPLLANHSGTEKVVSGRQFKKHFSSSQLISESQPIYSQARHEAPGPNTNYTPRPSFHGLPSQLCDQGRSSSRDISYMVALSELSKKTKTTAPYPSASLSNLREKPHASIPVSYLSVFTDQISVPSSTGDRQIVHHGMPNDPHAPKLKLQPHSPKTRSRSAGAFPLPEVPDHRKTIGPGKNSFGTPQLVPIPSVASLKAAGRSGIGDPRQSSNQIAVPFQMGPSVSIGFMPAQKSICTRTSHSVSGTSPVQMFHVQSHEISAAPPWPPIIPPHGPVGSANYSLSPDLGVRSSSDCAETNITGSRRFMRPPPQIATEKPITYDQSPMSVIGSSYPGALPSISTYPPNAFPTPPPPPPPPHHRQSKSSKTTGMANTRVQAAAALNLPLSNVRWSADQEADAPDGTFEISV</sequence>
<accession>A0A504Z434</accession>
<dbReference type="PANTHER" id="PTHR22883:SF488">
    <property type="entry name" value="PALMITOYLTRANSFERASE"/>
    <property type="match status" value="1"/>
</dbReference>
<comment type="domain">
    <text evidence="7">The DHHC domain is required for palmitoyltransferase activity.</text>
</comment>
<keyword evidence="3 7" id="KW-0812">Transmembrane</keyword>
<dbReference type="GO" id="GO:0005794">
    <property type="term" value="C:Golgi apparatus"/>
    <property type="evidence" value="ECO:0007669"/>
    <property type="project" value="TreeGrafter"/>
</dbReference>
<dbReference type="InterPro" id="IPR001594">
    <property type="entry name" value="Palmitoyltrfase_DHHC"/>
</dbReference>
<dbReference type="GO" id="GO:0006612">
    <property type="term" value="P:protein targeting to membrane"/>
    <property type="evidence" value="ECO:0007669"/>
    <property type="project" value="TreeGrafter"/>
</dbReference>
<feature type="transmembrane region" description="Helical" evidence="7">
    <location>
        <begin position="184"/>
        <end position="210"/>
    </location>
</feature>
<evidence type="ECO:0000256" key="4">
    <source>
        <dbReference type="ARBA" id="ARBA00022989"/>
    </source>
</evidence>
<comment type="catalytic activity">
    <reaction evidence="7">
        <text>L-cysteinyl-[protein] + hexadecanoyl-CoA = S-hexadecanoyl-L-cysteinyl-[protein] + CoA</text>
        <dbReference type="Rhea" id="RHEA:36683"/>
        <dbReference type="Rhea" id="RHEA-COMP:10131"/>
        <dbReference type="Rhea" id="RHEA-COMP:11032"/>
        <dbReference type="ChEBI" id="CHEBI:29950"/>
        <dbReference type="ChEBI" id="CHEBI:57287"/>
        <dbReference type="ChEBI" id="CHEBI:57379"/>
        <dbReference type="ChEBI" id="CHEBI:74151"/>
        <dbReference type="EC" id="2.3.1.225"/>
    </reaction>
</comment>
<dbReference type="STRING" id="46835.A0A504Z434"/>
<protein>
    <recommendedName>
        <fullName evidence="7">Palmitoyltransferase</fullName>
        <ecNumber evidence="7">2.3.1.225</ecNumber>
    </recommendedName>
</protein>
<comment type="caution">
    <text evidence="10">The sequence shown here is derived from an EMBL/GenBank/DDBJ whole genome shotgun (WGS) entry which is preliminary data.</text>
</comment>
<feature type="transmembrane region" description="Helical" evidence="7">
    <location>
        <begin position="40"/>
        <end position="61"/>
    </location>
</feature>
<dbReference type="Proteomes" id="UP000316759">
    <property type="component" value="Unassembled WGS sequence"/>
</dbReference>
<keyword evidence="2 7" id="KW-0808">Transferase</keyword>
<dbReference type="PROSITE" id="PS50216">
    <property type="entry name" value="DHHC"/>
    <property type="match status" value="1"/>
</dbReference>
<evidence type="ECO:0000256" key="3">
    <source>
        <dbReference type="ARBA" id="ARBA00022692"/>
    </source>
</evidence>
<feature type="domain" description="Palmitoyltransferase DHHC" evidence="9">
    <location>
        <begin position="102"/>
        <end position="223"/>
    </location>
</feature>
<dbReference type="InterPro" id="IPR039859">
    <property type="entry name" value="PFA4/ZDH16/20/ERF2-like"/>
</dbReference>
<dbReference type="OrthoDB" id="4096362at2759"/>
<feature type="compositionally biased region" description="Pro residues" evidence="8">
    <location>
        <begin position="803"/>
        <end position="814"/>
    </location>
</feature>
<dbReference type="GO" id="GO:0019706">
    <property type="term" value="F:protein-cysteine S-palmitoyltransferase activity"/>
    <property type="evidence" value="ECO:0007669"/>
    <property type="project" value="UniProtKB-EC"/>
</dbReference>
<evidence type="ECO:0000256" key="7">
    <source>
        <dbReference type="RuleBase" id="RU079119"/>
    </source>
</evidence>
<evidence type="ECO:0000313" key="11">
    <source>
        <dbReference type="Proteomes" id="UP000316759"/>
    </source>
</evidence>
<feature type="compositionally biased region" description="Polar residues" evidence="8">
    <location>
        <begin position="822"/>
        <end position="832"/>
    </location>
</feature>
<dbReference type="GO" id="GO:0016020">
    <property type="term" value="C:membrane"/>
    <property type="evidence" value="ECO:0007669"/>
    <property type="project" value="UniProtKB-SubCell"/>
</dbReference>
<gene>
    <name evidence="10" type="ORF">FGIG_04966</name>
</gene>
<proteinExistence type="inferred from homology"/>
<dbReference type="PANTHER" id="PTHR22883">
    <property type="entry name" value="ZINC FINGER DHHC DOMAIN CONTAINING PROTEIN"/>
    <property type="match status" value="1"/>
</dbReference>
<keyword evidence="6 7" id="KW-0012">Acyltransferase</keyword>
<dbReference type="Pfam" id="PF01529">
    <property type="entry name" value="DHHC"/>
    <property type="match status" value="1"/>
</dbReference>
<feature type="region of interest" description="Disordered" evidence="8">
    <location>
        <begin position="797"/>
        <end position="832"/>
    </location>
</feature>
<keyword evidence="4 7" id="KW-1133">Transmembrane helix</keyword>
<evidence type="ECO:0000313" key="10">
    <source>
        <dbReference type="EMBL" id="TPP64698.1"/>
    </source>
</evidence>
<evidence type="ECO:0000256" key="6">
    <source>
        <dbReference type="ARBA" id="ARBA00023315"/>
    </source>
</evidence>
<keyword evidence="5 7" id="KW-0472">Membrane</keyword>
<comment type="subcellular location">
    <subcellularLocation>
        <location evidence="1">Membrane</location>
        <topology evidence="1">Multi-pass membrane protein</topology>
    </subcellularLocation>
</comment>
<evidence type="ECO:0000256" key="2">
    <source>
        <dbReference type="ARBA" id="ARBA00022679"/>
    </source>
</evidence>
<comment type="similarity">
    <text evidence="7">Belongs to the DHHC palmitoyltransferase family.</text>
</comment>
<feature type="region of interest" description="Disordered" evidence="8">
    <location>
        <begin position="594"/>
        <end position="628"/>
    </location>
</feature>
<dbReference type="AlphaFoldDB" id="A0A504Z434"/>
<reference evidence="10 11" key="1">
    <citation type="submission" date="2019-04" db="EMBL/GenBank/DDBJ databases">
        <title>Annotation for the trematode Fasciola gigantica.</title>
        <authorList>
            <person name="Choi Y.-J."/>
        </authorList>
    </citation>
    <scope>NUCLEOTIDE SEQUENCE [LARGE SCALE GENOMIC DNA]</scope>
    <source>
        <strain evidence="10">Uganda_cow_1</strain>
    </source>
</reference>
<evidence type="ECO:0000259" key="9">
    <source>
        <dbReference type="Pfam" id="PF01529"/>
    </source>
</evidence>
<feature type="transmembrane region" description="Helical" evidence="7">
    <location>
        <begin position="148"/>
        <end position="172"/>
    </location>
</feature>
<evidence type="ECO:0000256" key="8">
    <source>
        <dbReference type="SAM" id="MobiDB-lite"/>
    </source>
</evidence>
<keyword evidence="11" id="KW-1185">Reference proteome</keyword>
<dbReference type="GO" id="GO:0005783">
    <property type="term" value="C:endoplasmic reticulum"/>
    <property type="evidence" value="ECO:0007669"/>
    <property type="project" value="TreeGrafter"/>
</dbReference>
<evidence type="ECO:0000256" key="5">
    <source>
        <dbReference type="ARBA" id="ARBA00023136"/>
    </source>
</evidence>
<feature type="transmembrane region" description="Helical" evidence="7">
    <location>
        <begin position="14"/>
        <end position="33"/>
    </location>
</feature>
<name>A0A504Z434_FASGI</name>
<feature type="region of interest" description="Disordered" evidence="8">
    <location>
        <begin position="331"/>
        <end position="388"/>
    </location>
</feature>